<organism evidence="1 2">
    <name type="scientific">Paenibacillus thalictri</name>
    <dbReference type="NCBI Taxonomy" id="2527873"/>
    <lineage>
        <taxon>Bacteria</taxon>
        <taxon>Bacillati</taxon>
        <taxon>Bacillota</taxon>
        <taxon>Bacilli</taxon>
        <taxon>Bacillales</taxon>
        <taxon>Paenibacillaceae</taxon>
        <taxon>Paenibacillus</taxon>
    </lineage>
</organism>
<dbReference type="Proteomes" id="UP000293142">
    <property type="component" value="Unassembled WGS sequence"/>
</dbReference>
<protein>
    <submittedName>
        <fullName evidence="1">Uncharacterized protein</fullName>
    </submittedName>
</protein>
<accession>A0A4Q9DE73</accession>
<dbReference type="OrthoDB" id="2962732at2"/>
<sequence length="300" mass="34749">MVTTIDVSAFIYNLHGKPSFEVVKQWFTFQRKVLFDLYGNFFDDKDRFRIYLYLCKFYSVKDNLSMLSKQKINVDLGYATLAANSTKLNNYSPIVDAVLDSLEAEHFIQRRGISIRSSFRCSLLTAPDYNPQTQKFTSNADIPCNHANLKGINHGFIMVPTKAVTKERLRNTPGTRQTWNDRRLKFLLMLYAHCHIEYFGGIDKRIVSINPAGKMSLDEGFCYNLNVSPSAALTTMEWLLRKGEFVPVRCYFLRGVYYGDVGKCKPNPDLKEHIILRPKYLIKHTFDSLEMKKIKGRMFI</sequence>
<dbReference type="RefSeq" id="WP_131018245.1">
    <property type="nucleotide sequence ID" value="NZ_SIRE01000036.1"/>
</dbReference>
<comment type="caution">
    <text evidence="1">The sequence shown here is derived from an EMBL/GenBank/DDBJ whole genome shotgun (WGS) entry which is preliminary data.</text>
</comment>
<reference evidence="1 2" key="1">
    <citation type="submission" date="2019-02" db="EMBL/GenBank/DDBJ databases">
        <title>Paenibacillus sp. nov., isolated from surface-sterilized tissue of Thalictrum simplex L.</title>
        <authorList>
            <person name="Tuo L."/>
        </authorList>
    </citation>
    <scope>NUCLEOTIDE SEQUENCE [LARGE SCALE GENOMIC DNA]</scope>
    <source>
        <strain evidence="1 2">N2SHLJ1</strain>
    </source>
</reference>
<name>A0A4Q9DE73_9BACL</name>
<proteinExistence type="predicted"/>
<keyword evidence="2" id="KW-1185">Reference proteome</keyword>
<evidence type="ECO:0000313" key="1">
    <source>
        <dbReference type="EMBL" id="TBL69784.1"/>
    </source>
</evidence>
<gene>
    <name evidence="1" type="ORF">EYB31_34995</name>
</gene>
<dbReference type="AlphaFoldDB" id="A0A4Q9DE73"/>
<evidence type="ECO:0000313" key="2">
    <source>
        <dbReference type="Proteomes" id="UP000293142"/>
    </source>
</evidence>
<dbReference type="EMBL" id="SIRE01000036">
    <property type="protein sequence ID" value="TBL69784.1"/>
    <property type="molecule type" value="Genomic_DNA"/>
</dbReference>